<gene>
    <name evidence="1" type="ORF">Barba5S_gp065</name>
</gene>
<dbReference type="EMBL" id="MK719710">
    <property type="protein sequence ID" value="QCQ59143.1"/>
    <property type="molecule type" value="Genomic_DNA"/>
</dbReference>
<keyword evidence="2" id="KW-1185">Reference proteome</keyword>
<proteinExistence type="predicted"/>
<name>A0A4P8MYJ3_9CAUD</name>
<evidence type="ECO:0000313" key="1">
    <source>
        <dbReference type="EMBL" id="QCQ59143.1"/>
    </source>
</evidence>
<sequence>MNTLIASENLIFRCPVWSEGWCYASLECDTSDDSGECNRPLECKYRQELVMKLIKESNDEK</sequence>
<reference evidence="1 2" key="1">
    <citation type="submission" date="2019-03" db="EMBL/GenBank/DDBJ databases">
        <title>Genomic and seasonal variations among aquatic phages infecting the Baltic Sea Gammaproteobacteria Rheinheimera sp. bal341.</title>
        <authorList>
            <person name="Nilsson E."/>
            <person name="Li K."/>
            <person name="Fridlund J."/>
            <person name="Sulcius S."/>
            <person name="Bunse C."/>
            <person name="Karlsson C.M.G."/>
            <person name="Lindh M."/>
            <person name="Lundin D."/>
            <person name="Pinhassi J."/>
            <person name="Holmfeldt K."/>
        </authorList>
    </citation>
    <scope>NUCLEOTIDE SEQUENCE [LARGE SCALE GENOMIC DNA]</scope>
</reference>
<dbReference type="Proteomes" id="UP000300543">
    <property type="component" value="Segment"/>
</dbReference>
<protein>
    <submittedName>
        <fullName evidence="1">Uncharacterized protein</fullName>
    </submittedName>
</protein>
<accession>A0A4P8MYJ3</accession>
<evidence type="ECO:0000313" key="2">
    <source>
        <dbReference type="Proteomes" id="UP000300543"/>
    </source>
</evidence>
<organism evidence="1 2">
    <name type="scientific">Rheinheimera phage Barba5S</name>
    <dbReference type="NCBI Taxonomy" id="2849599"/>
    <lineage>
        <taxon>Viruses</taxon>
        <taxon>Duplodnaviria</taxon>
        <taxon>Heunggongvirae</taxon>
        <taxon>Uroviricota</taxon>
        <taxon>Caudoviricetes</taxon>
        <taxon>Barbavirus</taxon>
        <taxon>Barbavirus barba5S</taxon>
    </lineage>
</organism>